<comment type="caution">
    <text evidence="1">The sequence shown here is derived from an EMBL/GenBank/DDBJ whole genome shotgun (WGS) entry which is preliminary data.</text>
</comment>
<name>A0ABN2S1F4_9PSEU</name>
<reference evidence="1 2" key="1">
    <citation type="journal article" date="2019" name="Int. J. Syst. Evol. Microbiol.">
        <title>The Global Catalogue of Microorganisms (GCM) 10K type strain sequencing project: providing services to taxonomists for standard genome sequencing and annotation.</title>
        <authorList>
            <consortium name="The Broad Institute Genomics Platform"/>
            <consortium name="The Broad Institute Genome Sequencing Center for Infectious Disease"/>
            <person name="Wu L."/>
            <person name="Ma J."/>
        </authorList>
    </citation>
    <scope>NUCLEOTIDE SEQUENCE [LARGE SCALE GENOMIC DNA]</scope>
    <source>
        <strain evidence="1 2">JCM 14545</strain>
    </source>
</reference>
<sequence length="120" mass="13336">MTPSIDVRVARVYDRPRPEDGTRVLVDRLWPRGLKKDAAALDEWCRDVAPSTELRTWYGHDPGRFAEFAERYRGELAEPARAGALASLRETGGTVTLLTATRDLDTSHATVLAATLAERD</sequence>
<proteinExistence type="predicted"/>
<dbReference type="Pfam" id="PF22752">
    <property type="entry name" value="DUF488-N3i"/>
    <property type="match status" value="1"/>
</dbReference>
<dbReference type="Proteomes" id="UP001501116">
    <property type="component" value="Unassembled WGS sequence"/>
</dbReference>
<dbReference type="RefSeq" id="WP_344427303.1">
    <property type="nucleotide sequence ID" value="NZ_BAAANN010000030.1"/>
</dbReference>
<evidence type="ECO:0000313" key="2">
    <source>
        <dbReference type="Proteomes" id="UP001501116"/>
    </source>
</evidence>
<keyword evidence="2" id="KW-1185">Reference proteome</keyword>
<dbReference type="InterPro" id="IPR052552">
    <property type="entry name" value="YeaO-like"/>
</dbReference>
<organism evidence="1 2">
    <name type="scientific">Amycolatopsis minnesotensis</name>
    <dbReference type="NCBI Taxonomy" id="337894"/>
    <lineage>
        <taxon>Bacteria</taxon>
        <taxon>Bacillati</taxon>
        <taxon>Actinomycetota</taxon>
        <taxon>Actinomycetes</taxon>
        <taxon>Pseudonocardiales</taxon>
        <taxon>Pseudonocardiaceae</taxon>
        <taxon>Amycolatopsis</taxon>
    </lineage>
</organism>
<protein>
    <submittedName>
        <fullName evidence="1">DUF488 family protein</fullName>
    </submittedName>
</protein>
<accession>A0ABN2S1F4</accession>
<dbReference type="PANTHER" id="PTHR36849:SF1">
    <property type="entry name" value="CYTOPLASMIC PROTEIN"/>
    <property type="match status" value="1"/>
</dbReference>
<evidence type="ECO:0000313" key="1">
    <source>
        <dbReference type="EMBL" id="GAA1978716.1"/>
    </source>
</evidence>
<dbReference type="PANTHER" id="PTHR36849">
    <property type="entry name" value="CYTOPLASMIC PROTEIN-RELATED"/>
    <property type="match status" value="1"/>
</dbReference>
<dbReference type="EMBL" id="BAAANN010000030">
    <property type="protein sequence ID" value="GAA1978716.1"/>
    <property type="molecule type" value="Genomic_DNA"/>
</dbReference>
<gene>
    <name evidence="1" type="ORF">GCM10009754_63580</name>
</gene>